<dbReference type="Pfam" id="PF07534">
    <property type="entry name" value="TLD"/>
    <property type="match status" value="1"/>
</dbReference>
<dbReference type="PANTHER" id="PTHR23354">
    <property type="entry name" value="NUCLEOLAR PROTEIN 7/ESTROGEN RECEPTOR COACTIVATOR-RELATED"/>
    <property type="match status" value="1"/>
</dbReference>
<evidence type="ECO:0000259" key="1">
    <source>
        <dbReference type="PROSITE" id="PS51886"/>
    </source>
</evidence>
<proteinExistence type="predicted"/>
<gene>
    <name evidence="2" type="ORF">TSIB3V08_LOCUS10432</name>
</gene>
<name>A0A7R9B6J8_TIMSH</name>
<dbReference type="PANTHER" id="PTHR23354:SF122">
    <property type="entry name" value="GTPASE-ACTIVATING PROTEIN SKYWALKER"/>
    <property type="match status" value="1"/>
</dbReference>
<evidence type="ECO:0000313" key="2">
    <source>
        <dbReference type="EMBL" id="CAD7266413.1"/>
    </source>
</evidence>
<sequence>MLRLGHGGEDTSLPICWILVASSLRHLPWGLHHSPDRLALEPRHRPRGLHHSPDRLTLDEPPCRLFQLFALWSWLPVRITMYQPRLLYTTEEHGCSLTTFYVRVEMYEPTLLMIKTCNNEVFGAYCSSRWYERNLKDDHGNRQAYFGTGESFLFSLYPERAKYPWVGIDSSQDDPSLGHSAELFMAADTKMLTIGGGEGQAIWMDENIRFGKTDHCVTFNNPPLCESGDFEIRVLEVYGFVGVQHFSHRILNKTFNCEQKITGVFDTTLTKRGVASSVRSGVVCKVTTARRSFAVSHYLNQELAPVPVPRTTARVTAPVRVYTLSVLTDKCPRLTLTFHIRSNTDSKPKALIGQESAPKPPPPLKDCMCKNRCISQLPGSAIDTKHDA</sequence>
<accession>A0A7R9B6J8</accession>
<organism evidence="2">
    <name type="scientific">Timema shepardi</name>
    <name type="common">Walking stick</name>
    <dbReference type="NCBI Taxonomy" id="629360"/>
    <lineage>
        <taxon>Eukaryota</taxon>
        <taxon>Metazoa</taxon>
        <taxon>Ecdysozoa</taxon>
        <taxon>Arthropoda</taxon>
        <taxon>Hexapoda</taxon>
        <taxon>Insecta</taxon>
        <taxon>Pterygota</taxon>
        <taxon>Neoptera</taxon>
        <taxon>Polyneoptera</taxon>
        <taxon>Phasmatodea</taxon>
        <taxon>Timematodea</taxon>
        <taxon>Timematoidea</taxon>
        <taxon>Timematidae</taxon>
        <taxon>Timema</taxon>
    </lineage>
</organism>
<dbReference type="EMBL" id="OC006943">
    <property type="protein sequence ID" value="CAD7266413.1"/>
    <property type="molecule type" value="Genomic_DNA"/>
</dbReference>
<feature type="domain" description="TLDc" evidence="1">
    <location>
        <begin position="64"/>
        <end position="241"/>
    </location>
</feature>
<dbReference type="InterPro" id="IPR006571">
    <property type="entry name" value="TLDc_dom"/>
</dbReference>
<dbReference type="PROSITE" id="PS51886">
    <property type="entry name" value="TLDC"/>
    <property type="match status" value="1"/>
</dbReference>
<dbReference type="SMART" id="SM00584">
    <property type="entry name" value="TLDc"/>
    <property type="match status" value="1"/>
</dbReference>
<protein>
    <recommendedName>
        <fullName evidence="1">TLDc domain-containing protein</fullName>
    </recommendedName>
</protein>
<reference evidence="2" key="1">
    <citation type="submission" date="2020-11" db="EMBL/GenBank/DDBJ databases">
        <authorList>
            <person name="Tran Van P."/>
        </authorList>
    </citation>
    <scope>NUCLEOTIDE SEQUENCE</scope>
</reference>
<dbReference type="AlphaFoldDB" id="A0A7R9B6J8"/>